<dbReference type="PANTHER" id="PTHR47870">
    <property type="entry name" value="CYTOCHROME C-TYPE BIOGENESIS PROTEIN CCMH"/>
    <property type="match status" value="1"/>
</dbReference>
<dbReference type="InterPro" id="IPR056412">
    <property type="entry name" value="Ig_CycH"/>
</dbReference>
<evidence type="ECO:0000256" key="2">
    <source>
        <dbReference type="ARBA" id="ARBA00022748"/>
    </source>
</evidence>
<accession>A0A1W1DBL0</accession>
<dbReference type="Pfam" id="PF23892">
    <property type="entry name" value="Ig_CycH"/>
    <property type="match status" value="1"/>
</dbReference>
<dbReference type="PROSITE" id="PS50005">
    <property type="entry name" value="TPR"/>
    <property type="match status" value="1"/>
</dbReference>
<name>A0A1W1DBL0_9ZZZZ</name>
<dbReference type="Pfam" id="PF23914">
    <property type="entry name" value="TPR_CcmH_CycH"/>
    <property type="match status" value="1"/>
</dbReference>
<dbReference type="SMART" id="SM00028">
    <property type="entry name" value="TPR"/>
    <property type="match status" value="2"/>
</dbReference>
<dbReference type="AlphaFoldDB" id="A0A1W1DBL0"/>
<protein>
    <submittedName>
        <fullName evidence="5">Cytochrome c heme lyase subunit CcmH</fullName>
    </submittedName>
</protein>
<evidence type="ECO:0000259" key="3">
    <source>
        <dbReference type="Pfam" id="PF23892"/>
    </source>
</evidence>
<feature type="domain" description="Cytochrome c-type biogenesis protein H Ig-like" evidence="3">
    <location>
        <begin position="225"/>
        <end position="331"/>
    </location>
</feature>
<dbReference type="InterPro" id="IPR019734">
    <property type="entry name" value="TPR_rpt"/>
</dbReference>
<dbReference type="InterPro" id="IPR051263">
    <property type="entry name" value="C-type_cytochrome_biogenesis"/>
</dbReference>
<keyword evidence="5" id="KW-0456">Lyase</keyword>
<keyword evidence="1" id="KW-0677">Repeat</keyword>
<dbReference type="PANTHER" id="PTHR47870:SF1">
    <property type="entry name" value="CYTOCHROME C-TYPE BIOGENESIS PROTEIN CCMH"/>
    <property type="match status" value="1"/>
</dbReference>
<organism evidence="5">
    <name type="scientific">hydrothermal vent metagenome</name>
    <dbReference type="NCBI Taxonomy" id="652676"/>
    <lineage>
        <taxon>unclassified sequences</taxon>
        <taxon>metagenomes</taxon>
        <taxon>ecological metagenomes</taxon>
    </lineage>
</organism>
<evidence type="ECO:0000313" key="5">
    <source>
        <dbReference type="EMBL" id="SFV78023.1"/>
    </source>
</evidence>
<gene>
    <name evidence="5" type="ORF">MNB_SUP05-10-54</name>
</gene>
<dbReference type="GO" id="GO:0017004">
    <property type="term" value="P:cytochrome complex assembly"/>
    <property type="evidence" value="ECO:0007669"/>
    <property type="project" value="UniProtKB-KW"/>
</dbReference>
<dbReference type="EMBL" id="FPHQ01000273">
    <property type="protein sequence ID" value="SFV78023.1"/>
    <property type="molecule type" value="Genomic_DNA"/>
</dbReference>
<dbReference type="InterPro" id="IPR056413">
    <property type="entry name" value="TPR_CcmH_CycH"/>
</dbReference>
<dbReference type="Gene3D" id="1.25.40.10">
    <property type="entry name" value="Tetratricopeptide repeat domain"/>
    <property type="match status" value="1"/>
</dbReference>
<keyword evidence="2" id="KW-0201">Cytochrome c-type biogenesis</keyword>
<dbReference type="SUPFAM" id="SSF48452">
    <property type="entry name" value="TPR-like"/>
    <property type="match status" value="1"/>
</dbReference>
<dbReference type="InterPro" id="IPR011990">
    <property type="entry name" value="TPR-like_helical_dom_sf"/>
</dbReference>
<dbReference type="PROSITE" id="PS50293">
    <property type="entry name" value="TPR_REGION"/>
    <property type="match status" value="1"/>
</dbReference>
<dbReference type="GO" id="GO:0016829">
    <property type="term" value="F:lyase activity"/>
    <property type="evidence" value="ECO:0007669"/>
    <property type="project" value="UniProtKB-KW"/>
</dbReference>
<evidence type="ECO:0000259" key="4">
    <source>
        <dbReference type="Pfam" id="PF23914"/>
    </source>
</evidence>
<reference evidence="5" key="1">
    <citation type="submission" date="2016-10" db="EMBL/GenBank/DDBJ databases">
        <authorList>
            <person name="de Groot N.N."/>
        </authorList>
    </citation>
    <scope>NUCLEOTIDE SEQUENCE</scope>
</reference>
<sequence length="332" mass="36445">MFDQAQDEITQTLAVELTQSSSGVGTVKNGSSIWLAGLSVVFISILSLGIYKALSPEVSTQVPALDTQIMSLSLEESVVKIQDHLLDKPNDADAWKMLGLTYFELNNLDESLKAYEKSYQLNQRNPRLLVEYASAIATKNDDSFSGRPMELIKQALELEPDAPDALYVAGMFAVSIQNFDLAKALWQRSLSSLPLDSPDRSVLTEVLAELSSFTGEGDPKTAYSVAVRVTFSDQILASRSKDDYVMIYIKAAQGRPMPIAIQKIQLKDFTGVVELTDDDSVMPTRKLSQSEEVIAVVRLSQSGSAMKQASDIQVLSKVINVRDNPTVNLQVE</sequence>
<proteinExistence type="predicted"/>
<evidence type="ECO:0000256" key="1">
    <source>
        <dbReference type="ARBA" id="ARBA00022737"/>
    </source>
</evidence>
<feature type="domain" description="Cytochrome c-type biogenesis protein H TPR" evidence="4">
    <location>
        <begin position="80"/>
        <end position="198"/>
    </location>
</feature>